<evidence type="ECO:0000313" key="2">
    <source>
        <dbReference type="Proteomes" id="UP000183832"/>
    </source>
</evidence>
<gene>
    <name evidence="1" type="ORF">CLUMA_CG010112</name>
</gene>
<sequence>MFFGKNRQEKKENSLLNLLCLGKTRVLCRLSWKTRSMKNHRNVNERKEIKRADENNFLINPPNTLESIHDEFPNSTLKSIYLTLPLSIPKLP</sequence>
<dbReference type="Proteomes" id="UP000183832">
    <property type="component" value="Unassembled WGS sequence"/>
</dbReference>
<proteinExistence type="predicted"/>
<evidence type="ECO:0000313" key="1">
    <source>
        <dbReference type="EMBL" id="CRK96494.1"/>
    </source>
</evidence>
<name>A0A1J1IBY3_9DIPT</name>
<reference evidence="1 2" key="1">
    <citation type="submission" date="2015-04" db="EMBL/GenBank/DDBJ databases">
        <authorList>
            <person name="Syromyatnikov M.Y."/>
            <person name="Popov V.N."/>
        </authorList>
    </citation>
    <scope>NUCLEOTIDE SEQUENCE [LARGE SCALE GENOMIC DNA]</scope>
</reference>
<dbReference type="EMBL" id="CVRI01000044">
    <property type="protein sequence ID" value="CRK96494.1"/>
    <property type="molecule type" value="Genomic_DNA"/>
</dbReference>
<organism evidence="1 2">
    <name type="scientific">Clunio marinus</name>
    <dbReference type="NCBI Taxonomy" id="568069"/>
    <lineage>
        <taxon>Eukaryota</taxon>
        <taxon>Metazoa</taxon>
        <taxon>Ecdysozoa</taxon>
        <taxon>Arthropoda</taxon>
        <taxon>Hexapoda</taxon>
        <taxon>Insecta</taxon>
        <taxon>Pterygota</taxon>
        <taxon>Neoptera</taxon>
        <taxon>Endopterygota</taxon>
        <taxon>Diptera</taxon>
        <taxon>Nematocera</taxon>
        <taxon>Chironomoidea</taxon>
        <taxon>Chironomidae</taxon>
        <taxon>Clunio</taxon>
    </lineage>
</organism>
<dbReference type="AlphaFoldDB" id="A0A1J1IBY3"/>
<accession>A0A1J1IBY3</accession>
<protein>
    <submittedName>
        <fullName evidence="1">CLUMA_CG010112, isoform A</fullName>
    </submittedName>
</protein>
<keyword evidence="2" id="KW-1185">Reference proteome</keyword>